<name>R0LBK7_ANAPL</name>
<sequence>MGTGLISTGGVKAVRHLGPKFKNCSQSLLGELHVGPLPSAVIAQNHQLQAQRLPGHPQSRAAPPARASPSSPSGTSTSRFQLSVPFNEQPLHAKGCAVCSLGIKQGTVPWERSDEEKPRDQLPSTHNATALPELRLPAAAPQLESWDPGFVGSSPQSGTASQGSGDAWQHGKAAVCWEGSCRCSQPLCRGVAQQLQRWHRCRGITDELTSTIPITASCWGRAVQPGHALAEHPQCPNQQLPSRPRISVRPRQHLLAGKRVQGCNSKKYSTFHSDEQLDSKPWKNSTRTMGCAGISAPRLCHKQHEPAVILLNEQGGTSVSGWKSSTSSTPPQQRAVVIPDTKLSVKGIIFAASTNNEPFVQLFQIIQLFACTNFRLQTNREQTPQPPNIAALYSGVRHLGQLSDCRRRKVLLPMADPERTHNDTE</sequence>
<dbReference type="AlphaFoldDB" id="R0LBK7"/>
<feature type="compositionally biased region" description="Polar residues" evidence="1">
    <location>
        <begin position="153"/>
        <end position="164"/>
    </location>
</feature>
<accession>R0LBK7</accession>
<reference evidence="3" key="1">
    <citation type="journal article" date="2013" name="Nat. Genet.">
        <title>The duck genome and transcriptome provide insight into an avian influenza virus reservoir species.</title>
        <authorList>
            <person name="Huang Y."/>
            <person name="Li Y."/>
            <person name="Burt D.W."/>
            <person name="Chen H."/>
            <person name="Zhang Y."/>
            <person name="Qian W."/>
            <person name="Kim H."/>
            <person name="Gan S."/>
            <person name="Zhao Y."/>
            <person name="Li J."/>
            <person name="Yi K."/>
            <person name="Feng H."/>
            <person name="Zhu P."/>
            <person name="Li B."/>
            <person name="Liu Q."/>
            <person name="Fairley S."/>
            <person name="Magor K.E."/>
            <person name="Du Z."/>
            <person name="Hu X."/>
            <person name="Goodman L."/>
            <person name="Tafer H."/>
            <person name="Vignal A."/>
            <person name="Lee T."/>
            <person name="Kim K.W."/>
            <person name="Sheng Z."/>
            <person name="An Y."/>
            <person name="Searle S."/>
            <person name="Herrero J."/>
            <person name="Groenen M.A."/>
            <person name="Crooijmans R.P."/>
            <person name="Faraut T."/>
            <person name="Cai Q."/>
            <person name="Webster R.G."/>
            <person name="Aldridge J.R."/>
            <person name="Warren W.C."/>
            <person name="Bartschat S."/>
            <person name="Kehr S."/>
            <person name="Marz M."/>
            <person name="Stadler P.F."/>
            <person name="Smith J."/>
            <person name="Kraus R.H."/>
            <person name="Zhao Y."/>
            <person name="Ren L."/>
            <person name="Fei J."/>
            <person name="Morisson M."/>
            <person name="Kaiser P."/>
            <person name="Griffin D.K."/>
            <person name="Rao M."/>
            <person name="Pitel F."/>
            <person name="Wang J."/>
            <person name="Li N."/>
        </authorList>
    </citation>
    <scope>NUCLEOTIDE SEQUENCE [LARGE SCALE GENOMIC DNA]</scope>
</reference>
<evidence type="ECO:0000256" key="1">
    <source>
        <dbReference type="SAM" id="MobiDB-lite"/>
    </source>
</evidence>
<keyword evidence="3" id="KW-1185">Reference proteome</keyword>
<gene>
    <name evidence="2" type="ORF">Anapl_18942</name>
</gene>
<feature type="region of interest" description="Disordered" evidence="1">
    <location>
        <begin position="109"/>
        <end position="166"/>
    </location>
</feature>
<evidence type="ECO:0000313" key="2">
    <source>
        <dbReference type="EMBL" id="EOA98824.1"/>
    </source>
</evidence>
<evidence type="ECO:0000313" key="3">
    <source>
        <dbReference type="Proteomes" id="UP000296049"/>
    </source>
</evidence>
<dbReference type="EMBL" id="KB743423">
    <property type="protein sequence ID" value="EOA98824.1"/>
    <property type="molecule type" value="Genomic_DNA"/>
</dbReference>
<feature type="compositionally biased region" description="Low complexity" evidence="1">
    <location>
        <begin position="59"/>
        <end position="79"/>
    </location>
</feature>
<organism evidence="2 3">
    <name type="scientific">Anas platyrhynchos</name>
    <name type="common">Mallard</name>
    <name type="synonym">Anas boschas</name>
    <dbReference type="NCBI Taxonomy" id="8839"/>
    <lineage>
        <taxon>Eukaryota</taxon>
        <taxon>Metazoa</taxon>
        <taxon>Chordata</taxon>
        <taxon>Craniata</taxon>
        <taxon>Vertebrata</taxon>
        <taxon>Euteleostomi</taxon>
        <taxon>Archelosauria</taxon>
        <taxon>Archosauria</taxon>
        <taxon>Dinosauria</taxon>
        <taxon>Saurischia</taxon>
        <taxon>Theropoda</taxon>
        <taxon>Coelurosauria</taxon>
        <taxon>Aves</taxon>
        <taxon>Neognathae</taxon>
        <taxon>Galloanserae</taxon>
        <taxon>Anseriformes</taxon>
        <taxon>Anatidae</taxon>
        <taxon>Anatinae</taxon>
        <taxon>Anas</taxon>
    </lineage>
</organism>
<feature type="region of interest" description="Disordered" evidence="1">
    <location>
        <begin position="52"/>
        <end position="80"/>
    </location>
</feature>
<proteinExistence type="predicted"/>
<protein>
    <submittedName>
        <fullName evidence="2">Uncharacterized protein</fullName>
    </submittedName>
</protein>
<dbReference type="Proteomes" id="UP000296049">
    <property type="component" value="Unassembled WGS sequence"/>
</dbReference>
<feature type="compositionally biased region" description="Low complexity" evidence="1">
    <location>
        <begin position="128"/>
        <end position="141"/>
    </location>
</feature>
<feature type="compositionally biased region" description="Basic and acidic residues" evidence="1">
    <location>
        <begin position="111"/>
        <end position="120"/>
    </location>
</feature>